<gene>
    <name evidence="3" type="ORF">MKK02DRAFT_43379</name>
</gene>
<dbReference type="GeneID" id="77731598"/>
<sequence length="448" mass="49039">MSPSGWPPSPRDPLPPTDADISDLWTRSATLSEHFRSHLPADGADGPHPRAPVTLTSLERSLRSVNLAAISMHSMNTGFEPTLSLLGAIRAVVSLNRDYIAVVDAVESGTILAEEENGRRFPDRRPHFQAIIRLLRSPLRPPRRDEDLGHIDDQIRAELRWQVQAYGAALSEQTLRHEEEMGGRMSQAENDIATLEARVDRGEDNCAVFRVIGLQSARKKTRMEAEEQKKGFEAGLAAIREEADKQKLEFQAALAASRQEADQQRARLDAQFLVIKDMADSLQRQQDALAAKAPRSRVEKPSEAAPTWRRSVGSAPAASGTAEVAAVEPTAETADGDVIGRRSVKVEMDLREKIKALEQELAAVRVAPPTLPRDLPAPPAPFPDPSTIAKEPDAASSVFCPSPAPLRQPHPYPAFAHNHLRPHLGYPPYGPVRAALDRSSNSRGEQAP</sequence>
<feature type="region of interest" description="Disordered" evidence="2">
    <location>
        <begin position="286"/>
        <end position="329"/>
    </location>
</feature>
<feature type="region of interest" description="Disordered" evidence="2">
    <location>
        <begin position="1"/>
        <end position="20"/>
    </location>
</feature>
<dbReference type="EMBL" id="JAKWFO010000004">
    <property type="protein sequence ID" value="KAI9637457.1"/>
    <property type="molecule type" value="Genomic_DNA"/>
</dbReference>
<dbReference type="RefSeq" id="XP_052947234.1">
    <property type="nucleotide sequence ID" value="XM_053092393.1"/>
</dbReference>
<proteinExistence type="predicted"/>
<organism evidence="3 4">
    <name type="scientific">Dioszegia hungarica</name>
    <dbReference type="NCBI Taxonomy" id="4972"/>
    <lineage>
        <taxon>Eukaryota</taxon>
        <taxon>Fungi</taxon>
        <taxon>Dikarya</taxon>
        <taxon>Basidiomycota</taxon>
        <taxon>Agaricomycotina</taxon>
        <taxon>Tremellomycetes</taxon>
        <taxon>Tremellales</taxon>
        <taxon>Bulleribasidiaceae</taxon>
        <taxon>Dioszegia</taxon>
    </lineage>
</organism>
<dbReference type="AlphaFoldDB" id="A0AA38HA86"/>
<comment type="caution">
    <text evidence="3">The sequence shown here is derived from an EMBL/GenBank/DDBJ whole genome shotgun (WGS) entry which is preliminary data.</text>
</comment>
<keyword evidence="4" id="KW-1185">Reference proteome</keyword>
<evidence type="ECO:0000256" key="2">
    <source>
        <dbReference type="SAM" id="MobiDB-lite"/>
    </source>
</evidence>
<dbReference type="Proteomes" id="UP001164286">
    <property type="component" value="Unassembled WGS sequence"/>
</dbReference>
<evidence type="ECO:0000256" key="1">
    <source>
        <dbReference type="SAM" id="Coils"/>
    </source>
</evidence>
<feature type="compositionally biased region" description="Polar residues" evidence="2">
    <location>
        <begin position="438"/>
        <end position="448"/>
    </location>
</feature>
<evidence type="ECO:0000313" key="4">
    <source>
        <dbReference type="Proteomes" id="UP001164286"/>
    </source>
</evidence>
<evidence type="ECO:0000313" key="3">
    <source>
        <dbReference type="EMBL" id="KAI9637457.1"/>
    </source>
</evidence>
<protein>
    <submittedName>
        <fullName evidence="3">Uncharacterized protein</fullName>
    </submittedName>
</protein>
<reference evidence="3" key="1">
    <citation type="journal article" date="2022" name="G3 (Bethesda)">
        <title>High quality genome of the basidiomycete yeast Dioszegia hungarica PDD-24b-2 isolated from cloud water.</title>
        <authorList>
            <person name="Jarrige D."/>
            <person name="Haridas S."/>
            <person name="Bleykasten-Grosshans C."/>
            <person name="Joly M."/>
            <person name="Nadalig T."/>
            <person name="Sancelme M."/>
            <person name="Vuilleumier S."/>
            <person name="Grigoriev I.V."/>
            <person name="Amato P."/>
            <person name="Bringel F."/>
        </authorList>
    </citation>
    <scope>NUCLEOTIDE SEQUENCE</scope>
    <source>
        <strain evidence="3">PDD-24b-2</strain>
    </source>
</reference>
<accession>A0AA38HA86</accession>
<feature type="region of interest" description="Disordered" evidence="2">
    <location>
        <begin position="429"/>
        <end position="448"/>
    </location>
</feature>
<name>A0AA38HA86_9TREE</name>
<keyword evidence="1" id="KW-0175">Coiled coil</keyword>
<feature type="compositionally biased region" description="Pro residues" evidence="2">
    <location>
        <begin position="1"/>
        <end position="16"/>
    </location>
</feature>
<feature type="coiled-coil region" evidence="1">
    <location>
        <begin position="178"/>
        <end position="260"/>
    </location>
</feature>